<dbReference type="Proteomes" id="UP000192920">
    <property type="component" value="Unassembled WGS sequence"/>
</dbReference>
<dbReference type="InterPro" id="IPR029045">
    <property type="entry name" value="ClpP/crotonase-like_dom_sf"/>
</dbReference>
<dbReference type="GO" id="GO:0005737">
    <property type="term" value="C:cytoplasm"/>
    <property type="evidence" value="ECO:0007669"/>
    <property type="project" value="UniProtKB-ARBA"/>
</dbReference>
<dbReference type="InterPro" id="IPR014748">
    <property type="entry name" value="Enoyl-CoA_hydra_C"/>
</dbReference>
<evidence type="ECO:0000256" key="7">
    <source>
        <dbReference type="ARBA" id="ARBA00023140"/>
    </source>
</evidence>
<dbReference type="InterPro" id="IPR045002">
    <property type="entry name" value="Ech1-like"/>
</dbReference>
<evidence type="ECO:0000256" key="5">
    <source>
        <dbReference type="ARBA" id="ARBA00022990"/>
    </source>
</evidence>
<name>A0A1Y6C9I1_9NEIS</name>
<dbReference type="STRING" id="1123014.SAMN02745746_03657"/>
<comment type="subcellular location">
    <subcellularLocation>
        <location evidence="1">Peroxisome</location>
    </subcellularLocation>
</comment>
<protein>
    <submittedName>
        <fullName evidence="10">Enoyl-CoA hydratase</fullName>
    </submittedName>
</protein>
<evidence type="ECO:0000256" key="6">
    <source>
        <dbReference type="ARBA" id="ARBA00023098"/>
    </source>
</evidence>
<dbReference type="UniPathway" id="UPA00659"/>
<evidence type="ECO:0000256" key="4">
    <source>
        <dbReference type="ARBA" id="ARBA00022832"/>
    </source>
</evidence>
<dbReference type="EMBL" id="FXAG01000026">
    <property type="protein sequence ID" value="SMF49577.1"/>
    <property type="molecule type" value="Genomic_DNA"/>
</dbReference>
<keyword evidence="8" id="KW-0413">Isomerase</keyword>
<comment type="pathway">
    <text evidence="2">Lipid metabolism; fatty acid beta-oxidation.</text>
</comment>
<evidence type="ECO:0000256" key="1">
    <source>
        <dbReference type="ARBA" id="ARBA00004275"/>
    </source>
</evidence>
<dbReference type="FunFam" id="3.90.226.10:FF:000024">
    <property type="entry name" value="Delta3,5-delta2,4-dienoyl-CoA isomerase"/>
    <property type="match status" value="1"/>
</dbReference>
<dbReference type="FunFam" id="1.10.12.10:FF:000004">
    <property type="entry name" value="Delta3,5-delta2,4-dienoyl-CoA isomerase"/>
    <property type="match status" value="1"/>
</dbReference>
<dbReference type="GO" id="GO:0051750">
    <property type="term" value="F:delta(3,5)-delta(2,4)-dienoyl-CoA isomerase activity"/>
    <property type="evidence" value="ECO:0007669"/>
    <property type="project" value="TreeGrafter"/>
</dbReference>
<dbReference type="NCBIfam" id="NF004794">
    <property type="entry name" value="PRK06142.1"/>
    <property type="match status" value="1"/>
</dbReference>
<dbReference type="SUPFAM" id="SSF52096">
    <property type="entry name" value="ClpP/crotonase"/>
    <property type="match status" value="1"/>
</dbReference>
<evidence type="ECO:0000313" key="11">
    <source>
        <dbReference type="Proteomes" id="UP000192920"/>
    </source>
</evidence>
<keyword evidence="4" id="KW-0276">Fatty acid metabolism</keyword>
<dbReference type="PROSITE" id="PS00166">
    <property type="entry name" value="ENOYL_COA_HYDRATASE"/>
    <property type="match status" value="1"/>
</dbReference>
<evidence type="ECO:0000313" key="10">
    <source>
        <dbReference type="EMBL" id="SMF49577.1"/>
    </source>
</evidence>
<keyword evidence="5" id="KW-0007">Acetylation</keyword>
<dbReference type="AlphaFoldDB" id="A0A1Y6C9I1"/>
<evidence type="ECO:0000256" key="3">
    <source>
        <dbReference type="ARBA" id="ARBA00005254"/>
    </source>
</evidence>
<evidence type="ECO:0000256" key="8">
    <source>
        <dbReference type="ARBA" id="ARBA00023235"/>
    </source>
</evidence>
<reference evidence="11" key="1">
    <citation type="submission" date="2017-04" db="EMBL/GenBank/DDBJ databases">
        <authorList>
            <person name="Varghese N."/>
            <person name="Submissions S."/>
        </authorList>
    </citation>
    <scope>NUCLEOTIDE SEQUENCE [LARGE SCALE GENOMIC DNA]</scope>
    <source>
        <strain evidence="11">DSM 22618</strain>
    </source>
</reference>
<dbReference type="GO" id="GO:0006635">
    <property type="term" value="P:fatty acid beta-oxidation"/>
    <property type="evidence" value="ECO:0007669"/>
    <property type="project" value="UniProtKB-UniPathway"/>
</dbReference>
<dbReference type="CDD" id="cd06558">
    <property type="entry name" value="crotonase-like"/>
    <property type="match status" value="1"/>
</dbReference>
<evidence type="ECO:0000256" key="9">
    <source>
        <dbReference type="RuleBase" id="RU003707"/>
    </source>
</evidence>
<accession>A0A1Y6C9I1</accession>
<evidence type="ECO:0000256" key="2">
    <source>
        <dbReference type="ARBA" id="ARBA00005005"/>
    </source>
</evidence>
<sequence>MDFDTLTLSVDDHVAQVSFNRPNKANALNETMWQELGTAMEWCDTEPDVRAIVLAGEGAHFCSGIDLSMLLGVQQTIQDPCEGRKREKLRTLILRLQDAVTSLERCRKPVIAAIHGACLGGGLDIALAADIRLAAADAVFGVREIDIGMVADVGTLQRLPTIVGEGVAREMALTGREVRAEEAQAIRLVNRVLPDRASLQAEALSMARLIAEKSPLSVRGSKEVMNYSRDHSVADGLNYVATWNAAMLLSDDIQRAAIAAMQGQPAVFNN</sequence>
<dbReference type="Pfam" id="PF00378">
    <property type="entry name" value="ECH_1"/>
    <property type="match status" value="1"/>
</dbReference>
<dbReference type="Gene3D" id="1.10.12.10">
    <property type="entry name" value="Lyase 2-enoyl-coa Hydratase, Chain A, domain 2"/>
    <property type="match status" value="1"/>
</dbReference>
<dbReference type="PANTHER" id="PTHR43149:SF1">
    <property type="entry name" value="DELTA(3,5)-DELTA(2,4)-DIENOYL-COA ISOMERASE, MITOCHONDRIAL"/>
    <property type="match status" value="1"/>
</dbReference>
<keyword evidence="6" id="KW-0443">Lipid metabolism</keyword>
<dbReference type="InterPro" id="IPR001753">
    <property type="entry name" value="Enoyl-CoA_hydra/iso"/>
</dbReference>
<dbReference type="Gene3D" id="3.90.226.10">
    <property type="entry name" value="2-enoyl-CoA Hydratase, Chain A, domain 1"/>
    <property type="match status" value="1"/>
</dbReference>
<organism evidence="10 11">
    <name type="scientific">Pseudogulbenkiania subflava DSM 22618</name>
    <dbReference type="NCBI Taxonomy" id="1123014"/>
    <lineage>
        <taxon>Bacteria</taxon>
        <taxon>Pseudomonadati</taxon>
        <taxon>Pseudomonadota</taxon>
        <taxon>Betaproteobacteria</taxon>
        <taxon>Neisseriales</taxon>
        <taxon>Chromobacteriaceae</taxon>
        <taxon>Pseudogulbenkiania</taxon>
    </lineage>
</organism>
<comment type="similarity">
    <text evidence="3 9">Belongs to the enoyl-CoA hydratase/isomerase family.</text>
</comment>
<dbReference type="PANTHER" id="PTHR43149">
    <property type="entry name" value="ENOYL-COA HYDRATASE"/>
    <property type="match status" value="1"/>
</dbReference>
<keyword evidence="11" id="KW-1185">Reference proteome</keyword>
<gene>
    <name evidence="10" type="ORF">SAMN02745746_03657</name>
</gene>
<dbReference type="InterPro" id="IPR018376">
    <property type="entry name" value="Enoyl-CoA_hyd/isom_CS"/>
</dbReference>
<dbReference type="RefSeq" id="WP_085277663.1">
    <property type="nucleotide sequence ID" value="NZ_FXAG01000026.1"/>
</dbReference>
<proteinExistence type="inferred from homology"/>
<keyword evidence="7" id="KW-0576">Peroxisome</keyword>